<dbReference type="Gene3D" id="1.10.110.10">
    <property type="entry name" value="Plant lipid-transfer and hydrophobic proteins"/>
    <property type="match status" value="1"/>
</dbReference>
<gene>
    <name evidence="2" type="ORF">CCACVL1_21189</name>
</gene>
<dbReference type="Pfam" id="PF00234">
    <property type="entry name" value="Tryp_alpha_amyl"/>
    <property type="match status" value="1"/>
</dbReference>
<dbReference type="SUPFAM" id="SSF47699">
    <property type="entry name" value="Bifunctional inhibitor/lipid-transfer protein/seed storage 2S albumin"/>
    <property type="match status" value="1"/>
</dbReference>
<evidence type="ECO:0000259" key="1">
    <source>
        <dbReference type="Pfam" id="PF00234"/>
    </source>
</evidence>
<dbReference type="AlphaFoldDB" id="A0A1R3H7W0"/>
<dbReference type="InterPro" id="IPR016140">
    <property type="entry name" value="Bifunc_inhib/LTP/seed_store"/>
</dbReference>
<evidence type="ECO:0000313" key="3">
    <source>
        <dbReference type="Proteomes" id="UP000188268"/>
    </source>
</evidence>
<feature type="domain" description="Bifunctional inhibitor/plant lipid transfer protein/seed storage helical" evidence="1">
    <location>
        <begin position="18"/>
        <end position="100"/>
    </location>
</feature>
<name>A0A1R3H7W0_COCAP</name>
<proteinExistence type="predicted"/>
<dbReference type="OrthoDB" id="1876592at2759"/>
<dbReference type="Gramene" id="OMO66363">
    <property type="protein sequence ID" value="OMO66363"/>
    <property type="gene ID" value="CCACVL1_21189"/>
</dbReference>
<accession>A0A1R3H7W0</accession>
<dbReference type="EMBL" id="AWWV01012531">
    <property type="protein sequence ID" value="OMO66363.1"/>
    <property type="molecule type" value="Genomic_DNA"/>
</dbReference>
<keyword evidence="3" id="KW-1185">Reference proteome</keyword>
<reference evidence="2 3" key="1">
    <citation type="submission" date="2013-09" db="EMBL/GenBank/DDBJ databases">
        <title>Corchorus capsularis genome sequencing.</title>
        <authorList>
            <person name="Alam M."/>
            <person name="Haque M.S."/>
            <person name="Islam M.S."/>
            <person name="Emdad E.M."/>
            <person name="Islam M.M."/>
            <person name="Ahmed B."/>
            <person name="Halim A."/>
            <person name="Hossen Q.M.M."/>
            <person name="Hossain M.Z."/>
            <person name="Ahmed R."/>
            <person name="Khan M.M."/>
            <person name="Islam R."/>
            <person name="Rashid M.M."/>
            <person name="Khan S.A."/>
            <person name="Rahman M.S."/>
            <person name="Alam M."/>
        </authorList>
    </citation>
    <scope>NUCLEOTIDE SEQUENCE [LARGE SCALE GENOMIC DNA]</scope>
    <source>
        <strain evidence="3">cv. CVL-1</strain>
        <tissue evidence="2">Whole seedling</tissue>
    </source>
</reference>
<protein>
    <recommendedName>
        <fullName evidence="1">Bifunctional inhibitor/plant lipid transfer protein/seed storage helical domain-containing protein</fullName>
    </recommendedName>
</protein>
<dbReference type="InterPro" id="IPR036312">
    <property type="entry name" value="Bifun_inhib/LTP/seed_sf"/>
</dbReference>
<organism evidence="2 3">
    <name type="scientific">Corchorus capsularis</name>
    <name type="common">Jute</name>
    <dbReference type="NCBI Taxonomy" id="210143"/>
    <lineage>
        <taxon>Eukaryota</taxon>
        <taxon>Viridiplantae</taxon>
        <taxon>Streptophyta</taxon>
        <taxon>Embryophyta</taxon>
        <taxon>Tracheophyta</taxon>
        <taxon>Spermatophyta</taxon>
        <taxon>Magnoliopsida</taxon>
        <taxon>eudicotyledons</taxon>
        <taxon>Gunneridae</taxon>
        <taxon>Pentapetalae</taxon>
        <taxon>rosids</taxon>
        <taxon>malvids</taxon>
        <taxon>Malvales</taxon>
        <taxon>Malvaceae</taxon>
        <taxon>Grewioideae</taxon>
        <taxon>Apeibeae</taxon>
        <taxon>Corchorus</taxon>
    </lineage>
</organism>
<sequence length="119" mass="13587">MAENQQIVSPLRNNMVKPCNDYFGKVSRDGLNTSDVPSFACCEGVWQLNKLSFFNRPSRQLVCECINEVYREVRFGTADPMLQERVLQSLPTRCNVTFPFKLMSAPSLGKIHDYCFGLK</sequence>
<dbReference type="Proteomes" id="UP000188268">
    <property type="component" value="Unassembled WGS sequence"/>
</dbReference>
<comment type="caution">
    <text evidence="2">The sequence shown here is derived from an EMBL/GenBank/DDBJ whole genome shotgun (WGS) entry which is preliminary data.</text>
</comment>
<evidence type="ECO:0000313" key="2">
    <source>
        <dbReference type="EMBL" id="OMO66363.1"/>
    </source>
</evidence>